<dbReference type="Pfam" id="PF07738">
    <property type="entry name" value="Sad1_UNC"/>
    <property type="match status" value="1"/>
</dbReference>
<evidence type="ECO:0000256" key="1">
    <source>
        <dbReference type="ARBA" id="ARBA00004370"/>
    </source>
</evidence>
<evidence type="ECO:0000256" key="4">
    <source>
        <dbReference type="ARBA" id="ARBA00023136"/>
    </source>
</evidence>
<sequence>MGSKFLLGEYEYDVNGRALQTFRVQNELSEPTSIIELVVLSNWDSDYTCLYRFRVHGQKAN</sequence>
<dbReference type="GO" id="GO:0016020">
    <property type="term" value="C:membrane"/>
    <property type="evidence" value="ECO:0007669"/>
    <property type="project" value="UniProtKB-SubCell"/>
</dbReference>
<dbReference type="Proteomes" id="UP000271098">
    <property type="component" value="Unassembled WGS sequence"/>
</dbReference>
<accession>A0A3P7MV30</accession>
<keyword evidence="7" id="KW-1185">Reference proteome</keyword>
<evidence type="ECO:0000256" key="2">
    <source>
        <dbReference type="ARBA" id="ARBA00022692"/>
    </source>
</evidence>
<dbReference type="Gene3D" id="2.60.120.260">
    <property type="entry name" value="Galactose-binding domain-like"/>
    <property type="match status" value="1"/>
</dbReference>
<proteinExistence type="predicted"/>
<evidence type="ECO:0000313" key="6">
    <source>
        <dbReference type="EMBL" id="VDN26807.1"/>
    </source>
</evidence>
<evidence type="ECO:0000256" key="3">
    <source>
        <dbReference type="ARBA" id="ARBA00022989"/>
    </source>
</evidence>
<comment type="subcellular location">
    <subcellularLocation>
        <location evidence="1">Membrane</location>
    </subcellularLocation>
</comment>
<dbReference type="PANTHER" id="PTHR12911:SF8">
    <property type="entry name" value="KLAROID PROTEIN-RELATED"/>
    <property type="match status" value="1"/>
</dbReference>
<evidence type="ECO:0000259" key="5">
    <source>
        <dbReference type="PROSITE" id="PS51469"/>
    </source>
</evidence>
<dbReference type="InterPro" id="IPR045119">
    <property type="entry name" value="SUN1-5"/>
</dbReference>
<dbReference type="OrthoDB" id="342281at2759"/>
<dbReference type="PROSITE" id="PS51469">
    <property type="entry name" value="SUN"/>
    <property type="match status" value="1"/>
</dbReference>
<dbReference type="InterPro" id="IPR012919">
    <property type="entry name" value="SUN_dom"/>
</dbReference>
<keyword evidence="3" id="KW-1133">Transmembrane helix</keyword>
<evidence type="ECO:0000313" key="7">
    <source>
        <dbReference type="Proteomes" id="UP000271098"/>
    </source>
</evidence>
<dbReference type="EMBL" id="UYRT01082999">
    <property type="protein sequence ID" value="VDN26807.1"/>
    <property type="molecule type" value="Genomic_DNA"/>
</dbReference>
<organism evidence="6 7">
    <name type="scientific">Gongylonema pulchrum</name>
    <dbReference type="NCBI Taxonomy" id="637853"/>
    <lineage>
        <taxon>Eukaryota</taxon>
        <taxon>Metazoa</taxon>
        <taxon>Ecdysozoa</taxon>
        <taxon>Nematoda</taxon>
        <taxon>Chromadorea</taxon>
        <taxon>Rhabditida</taxon>
        <taxon>Spirurina</taxon>
        <taxon>Spiruromorpha</taxon>
        <taxon>Spiruroidea</taxon>
        <taxon>Gongylonematidae</taxon>
        <taxon>Gongylonema</taxon>
    </lineage>
</organism>
<dbReference type="GO" id="GO:0043495">
    <property type="term" value="F:protein-membrane adaptor activity"/>
    <property type="evidence" value="ECO:0007669"/>
    <property type="project" value="TreeGrafter"/>
</dbReference>
<keyword evidence="2" id="KW-0812">Transmembrane</keyword>
<reference evidence="6 7" key="1">
    <citation type="submission" date="2018-11" db="EMBL/GenBank/DDBJ databases">
        <authorList>
            <consortium name="Pathogen Informatics"/>
        </authorList>
    </citation>
    <scope>NUCLEOTIDE SEQUENCE [LARGE SCALE GENOMIC DNA]</scope>
</reference>
<feature type="domain" description="SUN" evidence="5">
    <location>
        <begin position="1"/>
        <end position="60"/>
    </location>
</feature>
<keyword evidence="4" id="KW-0472">Membrane</keyword>
<name>A0A3P7MV30_9BILA</name>
<gene>
    <name evidence="6" type="ORF">GPUH_LOCUS15855</name>
</gene>
<protein>
    <recommendedName>
        <fullName evidence="5">SUN domain-containing protein</fullName>
    </recommendedName>
</protein>
<dbReference type="GO" id="GO:0005635">
    <property type="term" value="C:nuclear envelope"/>
    <property type="evidence" value="ECO:0007669"/>
    <property type="project" value="TreeGrafter"/>
</dbReference>
<dbReference type="PANTHER" id="PTHR12911">
    <property type="entry name" value="SAD1/UNC-84-LIKE PROTEIN-RELATED"/>
    <property type="match status" value="1"/>
</dbReference>
<dbReference type="AlphaFoldDB" id="A0A3P7MV30"/>